<dbReference type="InterPro" id="IPR036397">
    <property type="entry name" value="RNaseH_sf"/>
</dbReference>
<evidence type="ECO:0000259" key="3">
    <source>
        <dbReference type="PROSITE" id="PS50994"/>
    </source>
</evidence>
<dbReference type="SUPFAM" id="SSF53098">
    <property type="entry name" value="Ribonuclease H-like"/>
    <property type="match status" value="2"/>
</dbReference>
<feature type="domain" description="Integrase catalytic" evidence="3">
    <location>
        <begin position="528"/>
        <end position="655"/>
    </location>
</feature>
<proteinExistence type="inferred from homology"/>
<evidence type="ECO:0000256" key="2">
    <source>
        <dbReference type="SAM" id="Coils"/>
    </source>
</evidence>
<organism evidence="4">
    <name type="scientific">Klebsiella oxytoca</name>
    <dbReference type="NCBI Taxonomy" id="571"/>
    <lineage>
        <taxon>Bacteria</taxon>
        <taxon>Pseudomonadati</taxon>
        <taxon>Pseudomonadota</taxon>
        <taxon>Gammaproteobacteria</taxon>
        <taxon>Enterobacterales</taxon>
        <taxon>Enterobacteriaceae</taxon>
        <taxon>Klebsiella/Raoultella group</taxon>
        <taxon>Klebsiella</taxon>
    </lineage>
</organism>
<protein>
    <submittedName>
        <fullName evidence="4">Mobile element protein</fullName>
    </submittedName>
</protein>
<dbReference type="Pfam" id="PF00665">
    <property type="entry name" value="rve"/>
    <property type="match status" value="1"/>
</dbReference>
<dbReference type="GO" id="GO:0003677">
    <property type="term" value="F:DNA binding"/>
    <property type="evidence" value="ECO:0007669"/>
    <property type="project" value="InterPro"/>
</dbReference>
<dbReference type="InterPro" id="IPR012337">
    <property type="entry name" value="RNaseH-like_sf"/>
</dbReference>
<dbReference type="Pfam" id="PF01527">
    <property type="entry name" value="HTH_Tnp_1"/>
    <property type="match status" value="1"/>
</dbReference>
<sequence>MHSYEDRIRAVELYYRYGKKASVVVMELGYPSTKQLGRWVRIYEEKGDLPRELKPRERYSRTQKIAAVEHYLTHGGCLSYTRRAIGYPSNEILKRWIEEFYPNARPLVIRSGTNKCFSPEERSQAVRELCNRRGTARKVAQSIGVSVPVLYKWKKDLISDEAYQSMRKRKAAPQDKNQDALLGEIQRLRQQVHQLQLERDILTKANELIKKDLGISFLTLKNREKTLIVDALKKKYPVAELLSVLQLARSCYFYHKASKRLCDKYAEIRVIMADIFEENYRCYGYRRLHAILRGNNRVISEKVVRRLMAEEQLVVKRTRRRRYNSYCGEIGPAPENLLARDFSSCRPNEKWLTDITEFQLPAGKVYLSPVIDCFDGQVVSWSIGTRPDATLVNTMLDEALDTLNEHDKPVIHSDRGGHYRWPGWLDRINTSGLIRSMSRKGCSSDNAACEGFFGRIKNEMFYGRNWAGITLEKFICFLDRYIGAADVFLDCYVVIPRCCRYFTGLIAPNDSLIRFSLYQRMYLSHMMATRQYIDKHGKPVAFYSDKHAVFRVSGPESRRTGTTQFGRALRELAIELISANSSQAKGRVERVNKTLQDRLIKEMRLQNISSVAEANQWIEHFMSDFNRRFSRPAKYPKDLHRPVTQSPLELNDIFAWQELRTLSKALTFQYDKVMYIIEPTEQNSRIAGEKITVYDYPDGSIAFRHLHRPLGYKIFDKLACVDQGAVVDNKRLGAVLKLAQQKQDELEAEGKRMRSKKMPRRRAQECVLEELRAINPVLASPQDFVPSLKR</sequence>
<evidence type="ECO:0000313" key="4">
    <source>
        <dbReference type="EMBL" id="QHU24150.1"/>
    </source>
</evidence>
<dbReference type="PANTHER" id="PTHR46889:SF4">
    <property type="entry name" value="TRANSPOSASE INSO FOR INSERTION SEQUENCE ELEMENT IS911B-RELATED"/>
    <property type="match status" value="1"/>
</dbReference>
<dbReference type="InterPro" id="IPR009057">
    <property type="entry name" value="Homeodomain-like_sf"/>
</dbReference>
<feature type="domain" description="Integrase catalytic" evidence="3">
    <location>
        <begin position="343"/>
        <end position="516"/>
    </location>
</feature>
<dbReference type="Gene3D" id="3.30.420.10">
    <property type="entry name" value="Ribonuclease H-like superfamily/Ribonuclease H"/>
    <property type="match status" value="2"/>
</dbReference>
<dbReference type="InterPro" id="IPR025948">
    <property type="entry name" value="HTH-like_dom"/>
</dbReference>
<evidence type="ECO:0000256" key="1">
    <source>
        <dbReference type="ARBA" id="ARBA00009964"/>
    </source>
</evidence>
<reference evidence="4" key="1">
    <citation type="journal article" date="2020" name="Antimicrob. Agents Chemother.">
        <title>A multi-species bunch of VIM-1 carbapenemase producing Enterobacterales linked by a novel, highly conjugative and broad-host range IncA plasmid, menaces the re-emergence of VIM-1.</title>
        <authorList>
            <person name="Arcari G."/>
            <person name="Di Lella F.M."/>
            <person name="Bibbolino G."/>
            <person name="Mengoni F."/>
            <person name="Beccaccioli M."/>
            <person name="Antonelli G."/>
            <person name="Faino L."/>
            <person name="Carattoli A."/>
        </authorList>
    </citation>
    <scope>NUCLEOTIDE SEQUENCE</scope>
    <source>
        <plasmid evidence="4">pIron_OXY</plasmid>
    </source>
</reference>
<keyword evidence="4" id="KW-0614">Plasmid</keyword>
<feature type="coiled-coil region" evidence="2">
    <location>
        <begin position="729"/>
        <end position="756"/>
    </location>
</feature>
<dbReference type="GO" id="GO:0004803">
    <property type="term" value="F:transposase activity"/>
    <property type="evidence" value="ECO:0007669"/>
    <property type="project" value="InterPro"/>
</dbReference>
<dbReference type="GO" id="GO:0015074">
    <property type="term" value="P:DNA integration"/>
    <property type="evidence" value="ECO:0007669"/>
    <property type="project" value="InterPro"/>
</dbReference>
<dbReference type="PANTHER" id="PTHR46889">
    <property type="entry name" value="TRANSPOSASE INSF FOR INSERTION SEQUENCE IS3B-RELATED"/>
    <property type="match status" value="1"/>
</dbReference>
<dbReference type="AlphaFoldDB" id="A0A6C0L4X6"/>
<dbReference type="NCBIfam" id="NF033516">
    <property type="entry name" value="transpos_IS3"/>
    <property type="match status" value="1"/>
</dbReference>
<name>A0A6C0L4X6_KLEOX</name>
<geneLocation type="plasmid" evidence="4">
    <name>pIron_OXY</name>
</geneLocation>
<dbReference type="InterPro" id="IPR048020">
    <property type="entry name" value="Transpos_IS3"/>
</dbReference>
<feature type="coiled-coil region" evidence="2">
    <location>
        <begin position="178"/>
        <end position="205"/>
    </location>
</feature>
<dbReference type="InterPro" id="IPR050900">
    <property type="entry name" value="Transposase_IS3/IS150/IS904"/>
</dbReference>
<dbReference type="GO" id="GO:0006313">
    <property type="term" value="P:DNA transposition"/>
    <property type="evidence" value="ECO:0007669"/>
    <property type="project" value="InterPro"/>
</dbReference>
<keyword evidence="2" id="KW-0175">Coiled coil</keyword>
<dbReference type="Pfam" id="PF13276">
    <property type="entry name" value="HTH_21"/>
    <property type="match status" value="1"/>
</dbReference>
<dbReference type="InterPro" id="IPR002514">
    <property type="entry name" value="Transposase_8"/>
</dbReference>
<dbReference type="InterPro" id="IPR001584">
    <property type="entry name" value="Integrase_cat-core"/>
</dbReference>
<dbReference type="SUPFAM" id="SSF46689">
    <property type="entry name" value="Homeodomain-like"/>
    <property type="match status" value="1"/>
</dbReference>
<dbReference type="EMBL" id="MN783747">
    <property type="protein sequence ID" value="QHU24150.1"/>
    <property type="molecule type" value="Genomic_DNA"/>
</dbReference>
<comment type="similarity">
    <text evidence="1">Belongs to the transposase 8 family.</text>
</comment>
<dbReference type="PROSITE" id="PS50994">
    <property type="entry name" value="INTEGRASE"/>
    <property type="match status" value="2"/>
</dbReference>
<accession>A0A6C0L4X6</accession>